<dbReference type="Pfam" id="PF00672">
    <property type="entry name" value="HAMP"/>
    <property type="match status" value="4"/>
</dbReference>
<protein>
    <recommendedName>
        <fullName evidence="3">histidine kinase</fullName>
        <ecNumber evidence="3">2.7.13.3</ecNumber>
    </recommendedName>
</protein>
<organism evidence="16 17">
    <name type="scientific">Saccharopolyspora cebuensis</name>
    <dbReference type="NCBI Taxonomy" id="418759"/>
    <lineage>
        <taxon>Bacteria</taxon>
        <taxon>Bacillati</taxon>
        <taxon>Actinomycetota</taxon>
        <taxon>Actinomycetes</taxon>
        <taxon>Pseudonocardiales</taxon>
        <taxon>Pseudonocardiaceae</taxon>
        <taxon>Saccharopolyspora</taxon>
    </lineage>
</organism>
<dbReference type="InterPro" id="IPR003018">
    <property type="entry name" value="GAF"/>
</dbReference>
<evidence type="ECO:0000256" key="5">
    <source>
        <dbReference type="ARBA" id="ARBA00022679"/>
    </source>
</evidence>
<feature type="domain" description="HAMP" evidence="15">
    <location>
        <begin position="14"/>
        <end position="60"/>
    </location>
</feature>
<dbReference type="SUPFAM" id="SSF47384">
    <property type="entry name" value="Homodimeric domain of signal transducing histidine kinase"/>
    <property type="match status" value="1"/>
</dbReference>
<evidence type="ECO:0000259" key="15">
    <source>
        <dbReference type="PROSITE" id="PS50885"/>
    </source>
</evidence>
<dbReference type="SUPFAM" id="SSF55874">
    <property type="entry name" value="ATPase domain of HSP90 chaperone/DNA topoisomerase II/histidine kinase"/>
    <property type="match status" value="1"/>
</dbReference>
<dbReference type="SUPFAM" id="SSF55781">
    <property type="entry name" value="GAF domain-like"/>
    <property type="match status" value="1"/>
</dbReference>
<dbReference type="PROSITE" id="PS50110">
    <property type="entry name" value="RESPONSE_REGULATORY"/>
    <property type="match status" value="1"/>
</dbReference>
<dbReference type="Pfam" id="PF00072">
    <property type="entry name" value="Response_reg"/>
    <property type="match status" value="1"/>
</dbReference>
<feature type="compositionally biased region" description="Basic and acidic residues" evidence="12">
    <location>
        <begin position="1018"/>
        <end position="1028"/>
    </location>
</feature>
<evidence type="ECO:0000256" key="12">
    <source>
        <dbReference type="SAM" id="MobiDB-lite"/>
    </source>
</evidence>
<keyword evidence="11" id="KW-0175">Coiled coil</keyword>
<comment type="catalytic activity">
    <reaction evidence="1">
        <text>ATP + protein L-histidine = ADP + protein N-phospho-L-histidine.</text>
        <dbReference type="EC" id="2.7.13.3"/>
    </reaction>
</comment>
<dbReference type="Gene3D" id="3.30.450.40">
    <property type="match status" value="1"/>
</dbReference>
<dbReference type="SMART" id="SM00388">
    <property type="entry name" value="HisKA"/>
    <property type="match status" value="1"/>
</dbReference>
<comment type="subcellular location">
    <subcellularLocation>
        <location evidence="2">Cell membrane</location>
    </subcellularLocation>
</comment>
<name>A0ABV4C9Q5_9PSEU</name>
<evidence type="ECO:0000256" key="6">
    <source>
        <dbReference type="ARBA" id="ARBA00022692"/>
    </source>
</evidence>
<dbReference type="PROSITE" id="PS50885">
    <property type="entry name" value="HAMP"/>
    <property type="match status" value="5"/>
</dbReference>
<dbReference type="InterPro" id="IPR005467">
    <property type="entry name" value="His_kinase_dom"/>
</dbReference>
<dbReference type="CDD" id="cd00082">
    <property type="entry name" value="HisKA"/>
    <property type="match status" value="1"/>
</dbReference>
<feature type="coiled-coil region" evidence="11">
    <location>
        <begin position="695"/>
        <end position="764"/>
    </location>
</feature>
<gene>
    <name evidence="16" type="ORF">AB8O55_00410</name>
</gene>
<dbReference type="Gene3D" id="1.20.120.1530">
    <property type="match status" value="4"/>
</dbReference>
<dbReference type="SMART" id="SM00065">
    <property type="entry name" value="GAF"/>
    <property type="match status" value="1"/>
</dbReference>
<evidence type="ECO:0000313" key="16">
    <source>
        <dbReference type="EMBL" id="MEY8037849.1"/>
    </source>
</evidence>
<evidence type="ECO:0000313" key="17">
    <source>
        <dbReference type="Proteomes" id="UP001564626"/>
    </source>
</evidence>
<dbReference type="InterPro" id="IPR003594">
    <property type="entry name" value="HATPase_dom"/>
</dbReference>
<evidence type="ECO:0000256" key="1">
    <source>
        <dbReference type="ARBA" id="ARBA00000085"/>
    </source>
</evidence>
<dbReference type="RefSeq" id="WP_345365987.1">
    <property type="nucleotide sequence ID" value="NZ_BAABII010000016.1"/>
</dbReference>
<dbReference type="Proteomes" id="UP001564626">
    <property type="component" value="Unassembled WGS sequence"/>
</dbReference>
<dbReference type="EMBL" id="JBGEHV010000001">
    <property type="protein sequence ID" value="MEY8037849.1"/>
    <property type="molecule type" value="Genomic_DNA"/>
</dbReference>
<keyword evidence="5" id="KW-0808">Transferase</keyword>
<evidence type="ECO:0000259" key="14">
    <source>
        <dbReference type="PROSITE" id="PS50110"/>
    </source>
</evidence>
<evidence type="ECO:0000256" key="2">
    <source>
        <dbReference type="ARBA" id="ARBA00004236"/>
    </source>
</evidence>
<evidence type="ECO:0000256" key="3">
    <source>
        <dbReference type="ARBA" id="ARBA00012438"/>
    </source>
</evidence>
<dbReference type="Pfam" id="PF13185">
    <property type="entry name" value="GAF_2"/>
    <property type="match status" value="1"/>
</dbReference>
<feature type="domain" description="HAMP" evidence="15">
    <location>
        <begin position="286"/>
        <end position="338"/>
    </location>
</feature>
<feature type="domain" description="Histidine kinase" evidence="13">
    <location>
        <begin position="774"/>
        <end position="1006"/>
    </location>
</feature>
<dbReference type="InterPro" id="IPR003660">
    <property type="entry name" value="HAMP_dom"/>
</dbReference>
<keyword evidence="8" id="KW-1133">Transmembrane helix</keyword>
<feature type="modified residue" description="4-aspartylphosphate" evidence="10">
    <location>
        <position position="1086"/>
    </location>
</feature>
<keyword evidence="6" id="KW-0812">Transmembrane</keyword>
<feature type="compositionally biased region" description="Acidic residues" evidence="12">
    <location>
        <begin position="1007"/>
        <end position="1016"/>
    </location>
</feature>
<feature type="domain" description="HAMP" evidence="15">
    <location>
        <begin position="194"/>
        <end position="246"/>
    </location>
</feature>
<dbReference type="Pfam" id="PF00512">
    <property type="entry name" value="HisKA"/>
    <property type="match status" value="1"/>
</dbReference>
<dbReference type="InterPro" id="IPR004358">
    <property type="entry name" value="Sig_transdc_His_kin-like_C"/>
</dbReference>
<proteinExistence type="predicted"/>
<dbReference type="Gene3D" id="3.30.565.10">
    <property type="entry name" value="Histidine kinase-like ATPase, C-terminal domain"/>
    <property type="match status" value="1"/>
</dbReference>
<keyword evidence="9" id="KW-0902">Two-component regulatory system</keyword>
<dbReference type="EC" id="2.7.13.3" evidence="3"/>
<feature type="domain" description="HAMP" evidence="15">
    <location>
        <begin position="470"/>
        <end position="522"/>
    </location>
</feature>
<evidence type="ECO:0000256" key="10">
    <source>
        <dbReference type="PROSITE-ProRule" id="PRU00169"/>
    </source>
</evidence>
<evidence type="ECO:0000256" key="11">
    <source>
        <dbReference type="SAM" id="Coils"/>
    </source>
</evidence>
<dbReference type="PANTHER" id="PTHR45339">
    <property type="entry name" value="HYBRID SIGNAL TRANSDUCTION HISTIDINE KINASE J"/>
    <property type="match status" value="1"/>
</dbReference>
<comment type="caution">
    <text evidence="16">The sequence shown here is derived from an EMBL/GenBank/DDBJ whole genome shotgun (WGS) entry which is preliminary data.</text>
</comment>
<dbReference type="SUPFAM" id="SSF52172">
    <property type="entry name" value="CheY-like"/>
    <property type="match status" value="1"/>
</dbReference>
<feature type="domain" description="Response regulatory" evidence="14">
    <location>
        <begin position="1036"/>
        <end position="1153"/>
    </location>
</feature>
<keyword evidence="4 10" id="KW-0597">Phosphoprotein</keyword>
<dbReference type="PRINTS" id="PR00344">
    <property type="entry name" value="BCTRLSENSOR"/>
</dbReference>
<dbReference type="PANTHER" id="PTHR45339:SF1">
    <property type="entry name" value="HYBRID SIGNAL TRANSDUCTION HISTIDINE KINASE J"/>
    <property type="match status" value="1"/>
</dbReference>
<dbReference type="PROSITE" id="PS50109">
    <property type="entry name" value="HIS_KIN"/>
    <property type="match status" value="1"/>
</dbReference>
<dbReference type="SMART" id="SM00304">
    <property type="entry name" value="HAMP"/>
    <property type="match status" value="5"/>
</dbReference>
<feature type="region of interest" description="Disordered" evidence="12">
    <location>
        <begin position="1006"/>
        <end position="1028"/>
    </location>
</feature>
<reference evidence="16 17" key="1">
    <citation type="submission" date="2024-08" db="EMBL/GenBank/DDBJ databases">
        <title>Genome mining of Saccharopolyspora cebuensis PGLac3 from Nigerian medicinal plant.</title>
        <authorList>
            <person name="Ezeobiora C.E."/>
            <person name="Igbokwe N.H."/>
            <person name="Amin D.H."/>
            <person name="Mendie U.E."/>
        </authorList>
    </citation>
    <scope>NUCLEOTIDE SEQUENCE [LARGE SCALE GENOMIC DNA]</scope>
    <source>
        <strain evidence="16 17">PGLac3</strain>
    </source>
</reference>
<dbReference type="Gene3D" id="3.40.50.2300">
    <property type="match status" value="1"/>
</dbReference>
<dbReference type="SMART" id="SM00448">
    <property type="entry name" value="REC"/>
    <property type="match status" value="1"/>
</dbReference>
<keyword evidence="7" id="KW-0418">Kinase</keyword>
<dbReference type="InterPro" id="IPR001789">
    <property type="entry name" value="Sig_transdc_resp-reg_receiver"/>
</dbReference>
<dbReference type="InterPro" id="IPR036097">
    <property type="entry name" value="HisK_dim/P_sf"/>
</dbReference>
<evidence type="ECO:0000256" key="9">
    <source>
        <dbReference type="ARBA" id="ARBA00023012"/>
    </source>
</evidence>
<dbReference type="SUPFAM" id="SSF58104">
    <property type="entry name" value="Methyl-accepting chemotaxis protein (MCP) signaling domain"/>
    <property type="match status" value="2"/>
</dbReference>
<dbReference type="Gene3D" id="1.10.287.130">
    <property type="match status" value="1"/>
</dbReference>
<evidence type="ECO:0000256" key="8">
    <source>
        <dbReference type="ARBA" id="ARBA00022989"/>
    </source>
</evidence>
<dbReference type="SMART" id="SM00387">
    <property type="entry name" value="HATPase_c"/>
    <property type="match status" value="1"/>
</dbReference>
<dbReference type="InterPro" id="IPR011006">
    <property type="entry name" value="CheY-like_superfamily"/>
</dbReference>
<feature type="domain" description="HAMP" evidence="15">
    <location>
        <begin position="378"/>
        <end position="430"/>
    </location>
</feature>
<evidence type="ECO:0000259" key="13">
    <source>
        <dbReference type="PROSITE" id="PS50109"/>
    </source>
</evidence>
<dbReference type="CDD" id="cd16922">
    <property type="entry name" value="HATPase_EvgS-ArcB-TorS-like"/>
    <property type="match status" value="1"/>
</dbReference>
<dbReference type="CDD" id="cd06225">
    <property type="entry name" value="HAMP"/>
    <property type="match status" value="4"/>
</dbReference>
<accession>A0ABV4C9Q5</accession>
<dbReference type="CDD" id="cd17546">
    <property type="entry name" value="REC_hyHK_CKI1_RcsC-like"/>
    <property type="match status" value="1"/>
</dbReference>
<dbReference type="Pfam" id="PF02518">
    <property type="entry name" value="HATPase_c"/>
    <property type="match status" value="1"/>
</dbReference>
<keyword evidence="17" id="KW-1185">Reference proteome</keyword>
<evidence type="ECO:0000256" key="7">
    <source>
        <dbReference type="ARBA" id="ARBA00022777"/>
    </source>
</evidence>
<evidence type="ECO:0000256" key="4">
    <source>
        <dbReference type="ARBA" id="ARBA00022553"/>
    </source>
</evidence>
<dbReference type="InterPro" id="IPR036890">
    <property type="entry name" value="HATPase_C_sf"/>
</dbReference>
<sequence>MAPQDRPDTDPVVLTRLLLGLRDLRDGNFRRRLAFTGGGLPAEVAAVFNELAERNQRLVAELERVSAASAEGSRPIAPVRVDGAPGGWARAASAADALVRELPGPPAELQRVLGALARGDLAARLPRRADDVALPGGSAADANRSLDRVARAVEGIVRVVRELGVEGRFGGRVDPTGLAGTWLELAEAVNGTSAALAAQVRDVAGVTGAVAAGDLSREITAEARGEMGELAGTINAMVRRLAVFDEEVSRVAREVAEEGRLGARAEVPGARGRWRELTGAVNLLADDLTAQVRDIAAVATAVARGDLTRKVDVAARGEVLQLKNTLNAMVDRLSAFADEVIRVAREVGTEGRLGGQARVPGVAGTWQELTDGVNTMADNLTGQVRGIAQVTTAVAGGDLSKRIDVAARGEILELKTTINTMVDRLSAFADEVTRVAREVGTEGRLGGQAEVADVSGTWRRLTESVNRLAGNLTTQVRAIAEVATAVAEGDLSREITVAAAGEVAELKDDINAMIGNLRETTRANREQDWLKSNLARLSAVVQGGHELDVLARSVLDELVPLVDAQYGAFFLRRSDPDGRAVLERTAGYGVPPGAGTSRVRPGESLVGQVASSGRTVLVTDAPREHVRIGSGIVEADAVNLVVLPVRFEDEVLAVLELAAVRRFAPVHLDLLERVTGTIGVEVNTIISNSRTEELLAGFQHLAQQLRERSEQLQTQQDELRRSNTELAEKATLLASRNRDIELKNLEIEQARQDLEDRARELSRASAYKSEFLANMSHELRTPLNSVLIMAKLLAEDREDTLTPQQVDLARTIHQAGTDLLRLINDVLDLAKVEAGRMNLLTAEVELAELAADLDALYRPVAEDAGLGFDVVVDPSVPPTLRTDRDRLEQVLRNLLSNAVKFTDRGRVELRVRAASPTEVGAAALRCAPQRVALEVRDTGRGIPEDQLSRVFEAFQQVDATAVREHGGTGLGLSISQELTALLGGELAVRSEPGRGSTFAVFLPTAPPEEEPAEAEVDVPPRAEPETGVRPRFDGERVLLVDDDERGARALAMLLEQHGLEVVTAGDAFAGISALREHEDVRAVLMDVMMPELDGDAAIRLIREMPRYRELPIIAVTAKAMPADRERSLEAGATDCVAKPVDADALLGLLAEQLRR</sequence>
<dbReference type="InterPro" id="IPR003661">
    <property type="entry name" value="HisK_dim/P_dom"/>
</dbReference>
<dbReference type="InterPro" id="IPR029016">
    <property type="entry name" value="GAF-like_dom_sf"/>
</dbReference>
<keyword evidence="8" id="KW-0472">Membrane</keyword>